<sequence length="284" mass="33227">MGKKAFDKRVREAMGNQIPNYLTGGKWKGIAYSHIYLKIEDNFIDGKEPIKCDLKGNLSGSDMKGKYHVGANHVNSSQIMCMNFFKKFFEKTEWEEYLLTALRKIGVQMGSNQIENATFEFEPCHKEGTNFDFYMEMEDGSHISFEIKFTEPDFGGLNPDKNDPTKYDRKWKEIYSSLVDECPFLNCSKDEFYGNPRKKYYQINRNICYARKGDVVLFLTPKANNACGIDRGRNYIDSITEKYPNIRNIYWEELVKALMAIIDDVPELRDYYLKFQKKYIDVLS</sequence>
<accession>A0A5P6VL83</accession>
<dbReference type="EMBL" id="CP043028">
    <property type="protein sequence ID" value="QFJ53423.1"/>
    <property type="molecule type" value="Genomic_DNA"/>
</dbReference>
<dbReference type="KEGG" id="pxv:FXF36_00310"/>
<name>A0A5P6VL83_PSEXY</name>
<dbReference type="InterPro" id="IPR054333">
    <property type="entry name" value="REase-ARP-assoc"/>
</dbReference>
<evidence type="ECO:0000313" key="1">
    <source>
        <dbReference type="EMBL" id="QFJ53423.1"/>
    </source>
</evidence>
<dbReference type="OrthoDB" id="5511528at2"/>
<proteinExistence type="predicted"/>
<evidence type="ECO:0008006" key="3">
    <source>
        <dbReference type="Google" id="ProtNLM"/>
    </source>
</evidence>
<organism evidence="1 2">
    <name type="scientific">Pseudobutyrivibrio xylanivorans</name>
    <dbReference type="NCBI Taxonomy" id="185007"/>
    <lineage>
        <taxon>Bacteria</taxon>
        <taxon>Bacillati</taxon>
        <taxon>Bacillota</taxon>
        <taxon>Clostridia</taxon>
        <taxon>Lachnospirales</taxon>
        <taxon>Lachnospiraceae</taxon>
        <taxon>Pseudobutyrivibrio</taxon>
    </lineage>
</organism>
<dbReference type="Proteomes" id="UP000327030">
    <property type="component" value="Chromosome 1"/>
</dbReference>
<protein>
    <recommendedName>
        <fullName evidence="3">Restriction endonuclease</fullName>
    </recommendedName>
</protein>
<dbReference type="Pfam" id="PF22558">
    <property type="entry name" value="REase-ARP"/>
    <property type="match status" value="1"/>
</dbReference>
<dbReference type="AlphaFoldDB" id="A0A5P6VL83"/>
<evidence type="ECO:0000313" key="2">
    <source>
        <dbReference type="Proteomes" id="UP000327030"/>
    </source>
</evidence>
<reference evidence="2" key="1">
    <citation type="submission" date="2019-08" db="EMBL/GenBank/DDBJ databases">
        <title>Complete Genome Sequence of the Polysaccharide-Degrading Rumen Bacterium Pseudobutyrivibrio xylanivorans MA3014.</title>
        <authorList>
            <person name="Palevich N."/>
            <person name="Maclean P.H."/>
            <person name="Kelly W.J."/>
            <person name="Leahy S.C."/>
            <person name="Rakonjac J."/>
            <person name="Attwood G.T."/>
        </authorList>
    </citation>
    <scope>NUCLEOTIDE SEQUENCE [LARGE SCALE GENOMIC DNA]</scope>
    <source>
        <strain evidence="2">MA3014</strain>
    </source>
</reference>
<gene>
    <name evidence="1" type="ORF">FXF36_00310</name>
</gene>
<dbReference type="RefSeq" id="WP_151621967.1">
    <property type="nucleotide sequence ID" value="NZ_CP043028.1"/>
</dbReference>